<evidence type="ECO:0000256" key="3">
    <source>
        <dbReference type="ARBA" id="ARBA00022692"/>
    </source>
</evidence>
<comment type="caution">
    <text evidence="13">Lacks conserved residue(s) required for the propagation of feature annotation.</text>
</comment>
<feature type="disulfide bond" evidence="13">
    <location>
        <begin position="579"/>
        <end position="594"/>
    </location>
</feature>
<reference evidence="19" key="2">
    <citation type="submission" date="2025-09" db="UniProtKB">
        <authorList>
            <consortium name="Ensembl"/>
        </authorList>
    </citation>
    <scope>IDENTIFICATION</scope>
</reference>
<dbReference type="SMART" id="SM00020">
    <property type="entry name" value="Tryp_SPc"/>
    <property type="match status" value="1"/>
</dbReference>
<feature type="disulfide bond" evidence="13">
    <location>
        <begin position="491"/>
        <end position="509"/>
    </location>
</feature>
<dbReference type="CDD" id="cd00190">
    <property type="entry name" value="Tryp_SPc"/>
    <property type="match status" value="1"/>
</dbReference>
<feature type="disulfide bond" evidence="13">
    <location>
        <begin position="559"/>
        <end position="571"/>
    </location>
</feature>
<dbReference type="InterPro" id="IPR033116">
    <property type="entry name" value="TRYPSIN_SER"/>
</dbReference>
<keyword evidence="8" id="KW-0735">Signal-anchor</keyword>
<dbReference type="InterPro" id="IPR000859">
    <property type="entry name" value="CUB_dom"/>
</dbReference>
<evidence type="ECO:0000313" key="20">
    <source>
        <dbReference type="Proteomes" id="UP000472260"/>
    </source>
</evidence>
<evidence type="ECO:0000256" key="12">
    <source>
        <dbReference type="ARBA" id="ARBA00023180"/>
    </source>
</evidence>
<dbReference type="PROSITE" id="PS50024">
    <property type="entry name" value="SEA"/>
    <property type="match status" value="1"/>
</dbReference>
<dbReference type="FunFam" id="4.10.400.10:FF:000034">
    <property type="entry name" value="Low-density lipoprotein receptor-related protein 2"/>
    <property type="match status" value="1"/>
</dbReference>
<evidence type="ECO:0000256" key="13">
    <source>
        <dbReference type="PROSITE-ProRule" id="PRU00124"/>
    </source>
</evidence>
<keyword evidence="7 14" id="KW-0720">Serine protease</keyword>
<dbReference type="SUPFAM" id="SSF57424">
    <property type="entry name" value="LDL receptor-like module"/>
    <property type="match status" value="4"/>
</dbReference>
<proteinExistence type="predicted"/>
<feature type="domain" description="Peptidase S1" evidence="18">
    <location>
        <begin position="606"/>
        <end position="842"/>
    </location>
</feature>
<keyword evidence="9 15" id="KW-1133">Transmembrane helix</keyword>
<evidence type="ECO:0000259" key="17">
    <source>
        <dbReference type="PROSITE" id="PS50024"/>
    </source>
</evidence>
<gene>
    <name evidence="19" type="primary">LOC107670627</name>
</gene>
<dbReference type="FunFam" id="2.60.120.290:FF:000013">
    <property type="entry name" value="Membrane frizzled-related protein"/>
    <property type="match status" value="1"/>
</dbReference>
<dbReference type="CDD" id="cd00041">
    <property type="entry name" value="CUB"/>
    <property type="match status" value="2"/>
</dbReference>
<dbReference type="PROSITE" id="PS01180">
    <property type="entry name" value="CUB"/>
    <property type="match status" value="2"/>
</dbReference>
<evidence type="ECO:0000256" key="2">
    <source>
        <dbReference type="ARBA" id="ARBA00022670"/>
    </source>
</evidence>
<dbReference type="SUPFAM" id="SSF82671">
    <property type="entry name" value="SEA domain"/>
    <property type="match status" value="1"/>
</dbReference>
<dbReference type="GO" id="GO:0006508">
    <property type="term" value="P:proteolysis"/>
    <property type="evidence" value="ECO:0007669"/>
    <property type="project" value="UniProtKB-KW"/>
</dbReference>
<dbReference type="PROSITE" id="PS00135">
    <property type="entry name" value="TRYPSIN_SER"/>
    <property type="match status" value="1"/>
</dbReference>
<accession>A0A671KUA0</accession>
<dbReference type="PROSITE" id="PS50068">
    <property type="entry name" value="LDLRA_2"/>
    <property type="match status" value="4"/>
</dbReference>
<evidence type="ECO:0000256" key="1">
    <source>
        <dbReference type="ARBA" id="ARBA00004606"/>
    </source>
</evidence>
<feature type="domain" description="CUB" evidence="16">
    <location>
        <begin position="336"/>
        <end position="443"/>
    </location>
</feature>
<feature type="domain" description="CUB" evidence="16">
    <location>
        <begin position="216"/>
        <end position="332"/>
    </location>
</feature>
<dbReference type="Gene3D" id="4.10.400.10">
    <property type="entry name" value="Low-density Lipoprotein Receptor"/>
    <property type="match status" value="4"/>
</dbReference>
<protein>
    <submittedName>
        <fullName evidence="19">Suppressor of tumorigenicity 14 protein homolog</fullName>
    </submittedName>
</protein>
<feature type="domain" description="SEA" evidence="17">
    <location>
        <begin position="84"/>
        <end position="205"/>
    </location>
</feature>
<evidence type="ECO:0000256" key="6">
    <source>
        <dbReference type="ARBA" id="ARBA00022801"/>
    </source>
</evidence>
<sequence>MTIISLIAVISGAIYRTTKSCYRDRPTCDGTVTFLPASDNKKLEKKRGPGKVGIIVALVILAAILALIIGLLVWHFHFRKDLKSQRIYTGSLRITNQAFVDAYENPDSAEFKDLANQVMAQLKSMYSESPQLSKYYVGSKVQAFSEGSVIAYYESEFAVPAGQEAAVDQAVNSLSGMYSTKVRRVGEKQGPLVFDHVVSSERITFLFSVFPASIKYAQHAKSSAEEIITSPGFPDKPYAPDSFVQWQLRGDPGHMLKLSFDTFNLEEDCSNDFVRVYDSLVAMDKHLMEEECGFYSPSNPLTFISSRNVMLVTLVTNEEGNFPGFRARVTQIKLTCGGKLSGTSGSFKSPNFPSYYPPNTTCQWDIEVPDGKYVKLRFPKFMVSTGSLNHCSGDYVQIVGKSTLCGQQPANTMVTVNSNKMTVVFKSDSSQVDRGFSATYEVFEPTDPCPDKFQCDNKRCVNPSLRCDGWNDCGDSTDERNCKCDASMIQCRNGVCKPMLWRCDGVNDCGDDTDELNCGCKTGEFKCNDNQCVSEMKKCDGNRDCKDGSDEDGCSRDICKGSTFMCGNGKCITKPNPMCDGQDDCDDGSDESNCNCGKKAYTKSRIVGGLEADVGEFPWQVSLHVKNTAHVCGASIISERWLVTAAHCVQDDANIKYSQPGTWEAYLGLHTQREKQKATKRLLKQIIPHKNYNSHTYDNDIALMELESPVTFSATIRPICLPTATDVFPAGETVSISGWGATREGGSGATVLQKANVRIINSTVCDELMNGQITSRMTCAGVLSGGVDACQGDSGGPLSVLSNERMYLAGVVSWGDGCARRDKPGIYTNVPKFRAWIKEKTGV</sequence>
<keyword evidence="6 14" id="KW-0378">Hydrolase</keyword>
<keyword evidence="10 15" id="KW-0472">Membrane</keyword>
<dbReference type="FunFam" id="2.60.120.290:FF:000070">
    <property type="entry name" value="Suppression of tumorigenicity 14b"/>
    <property type="match status" value="1"/>
</dbReference>
<dbReference type="PROSITE" id="PS00134">
    <property type="entry name" value="TRYPSIN_HIS"/>
    <property type="match status" value="1"/>
</dbReference>
<keyword evidence="2 14" id="KW-0645">Protease</keyword>
<name>A0A671KUA0_9TELE</name>
<dbReference type="Pfam" id="PF01390">
    <property type="entry name" value="SEA"/>
    <property type="match status" value="1"/>
</dbReference>
<dbReference type="SMART" id="SM00042">
    <property type="entry name" value="CUB"/>
    <property type="match status" value="2"/>
</dbReference>
<feature type="disulfide bond" evidence="13">
    <location>
        <begin position="467"/>
        <end position="482"/>
    </location>
</feature>
<dbReference type="FunFam" id="2.40.10.10:FF:000003">
    <property type="entry name" value="Transmembrane serine protease 3"/>
    <property type="match status" value="1"/>
</dbReference>
<feature type="disulfide bond" evidence="13">
    <location>
        <begin position="539"/>
        <end position="554"/>
    </location>
</feature>
<dbReference type="InterPro" id="IPR035914">
    <property type="entry name" value="Sperma_CUB_dom_sf"/>
</dbReference>
<dbReference type="InterPro" id="IPR036364">
    <property type="entry name" value="SEA_dom_sf"/>
</dbReference>
<dbReference type="Proteomes" id="UP000472260">
    <property type="component" value="Unassembled WGS sequence"/>
</dbReference>
<dbReference type="InterPro" id="IPR018114">
    <property type="entry name" value="TRYPSIN_HIS"/>
</dbReference>
<evidence type="ECO:0000256" key="9">
    <source>
        <dbReference type="ARBA" id="ARBA00022989"/>
    </source>
</evidence>
<feature type="disulfide bond" evidence="13">
    <location>
        <begin position="527"/>
        <end position="545"/>
    </location>
</feature>
<keyword evidence="11 13" id="KW-1015">Disulfide bond</keyword>
<evidence type="ECO:0000256" key="8">
    <source>
        <dbReference type="ARBA" id="ARBA00022968"/>
    </source>
</evidence>
<dbReference type="PANTHER" id="PTHR24252:SF17">
    <property type="entry name" value="SUPPRESSOR OF TUMORIGENICITY 14 PROTEIN HOMOLOG-RELATED"/>
    <property type="match status" value="1"/>
</dbReference>
<feature type="disulfide bond" evidence="13">
    <location>
        <begin position="520"/>
        <end position="532"/>
    </location>
</feature>
<evidence type="ECO:0000256" key="4">
    <source>
        <dbReference type="ARBA" id="ARBA00022729"/>
    </source>
</evidence>
<reference evidence="19" key="1">
    <citation type="submission" date="2025-08" db="UniProtKB">
        <authorList>
            <consortium name="Ensembl"/>
        </authorList>
    </citation>
    <scope>IDENTIFICATION</scope>
</reference>
<keyword evidence="4" id="KW-0732">Signal</keyword>
<dbReference type="SMART" id="SM00192">
    <property type="entry name" value="LDLa"/>
    <property type="match status" value="4"/>
</dbReference>
<dbReference type="Ensembl" id="ENSSANT00000011367.1">
    <property type="protein sequence ID" value="ENSSANP00000010616.1"/>
    <property type="gene ID" value="ENSSANG00000005571.1"/>
</dbReference>
<keyword evidence="20" id="KW-1185">Reference proteome</keyword>
<dbReference type="AlphaFoldDB" id="A0A671KUA0"/>
<dbReference type="InterPro" id="IPR002172">
    <property type="entry name" value="LDrepeatLR_classA_rpt"/>
</dbReference>
<dbReference type="Gene3D" id="3.30.70.960">
    <property type="entry name" value="SEA domain"/>
    <property type="match status" value="1"/>
</dbReference>
<feature type="transmembrane region" description="Helical" evidence="15">
    <location>
        <begin position="52"/>
        <end position="76"/>
    </location>
</feature>
<evidence type="ECO:0000259" key="18">
    <source>
        <dbReference type="PROSITE" id="PS50240"/>
    </source>
</evidence>
<evidence type="ECO:0000256" key="7">
    <source>
        <dbReference type="ARBA" id="ARBA00022825"/>
    </source>
</evidence>
<dbReference type="Pfam" id="PF00057">
    <property type="entry name" value="Ldl_recept_a"/>
    <property type="match status" value="4"/>
</dbReference>
<dbReference type="SUPFAM" id="SSF50494">
    <property type="entry name" value="Trypsin-like serine proteases"/>
    <property type="match status" value="1"/>
</dbReference>
<evidence type="ECO:0000256" key="11">
    <source>
        <dbReference type="ARBA" id="ARBA00023157"/>
    </source>
</evidence>
<dbReference type="InterPro" id="IPR001254">
    <property type="entry name" value="Trypsin_dom"/>
</dbReference>
<feature type="disulfide bond" evidence="13">
    <location>
        <begin position="455"/>
        <end position="473"/>
    </location>
</feature>
<dbReference type="Pfam" id="PF00431">
    <property type="entry name" value="CUB"/>
    <property type="match status" value="2"/>
</dbReference>
<evidence type="ECO:0000256" key="5">
    <source>
        <dbReference type="ARBA" id="ARBA00022737"/>
    </source>
</evidence>
<dbReference type="Gene3D" id="2.60.120.290">
    <property type="entry name" value="Spermadhesin, CUB domain"/>
    <property type="match status" value="2"/>
</dbReference>
<evidence type="ECO:0000313" key="19">
    <source>
        <dbReference type="Ensembl" id="ENSSANP00000010616.1"/>
    </source>
</evidence>
<dbReference type="PROSITE" id="PS50240">
    <property type="entry name" value="TRYPSIN_DOM"/>
    <property type="match status" value="1"/>
</dbReference>
<dbReference type="PRINTS" id="PR00261">
    <property type="entry name" value="LDLRECEPTOR"/>
</dbReference>
<dbReference type="CDD" id="cd00112">
    <property type="entry name" value="LDLa"/>
    <property type="match status" value="3"/>
</dbReference>
<organism evidence="19 20">
    <name type="scientific">Sinocyclocheilus anshuiensis</name>
    <dbReference type="NCBI Taxonomy" id="1608454"/>
    <lineage>
        <taxon>Eukaryota</taxon>
        <taxon>Metazoa</taxon>
        <taxon>Chordata</taxon>
        <taxon>Craniata</taxon>
        <taxon>Vertebrata</taxon>
        <taxon>Euteleostomi</taxon>
        <taxon>Actinopterygii</taxon>
        <taxon>Neopterygii</taxon>
        <taxon>Teleostei</taxon>
        <taxon>Ostariophysi</taxon>
        <taxon>Cypriniformes</taxon>
        <taxon>Cyprinidae</taxon>
        <taxon>Cyprininae</taxon>
        <taxon>Sinocyclocheilus</taxon>
    </lineage>
</organism>
<dbReference type="InterPro" id="IPR000082">
    <property type="entry name" value="SEA_dom"/>
</dbReference>
<dbReference type="GO" id="GO:0004252">
    <property type="term" value="F:serine-type endopeptidase activity"/>
    <property type="evidence" value="ECO:0007669"/>
    <property type="project" value="InterPro"/>
</dbReference>
<dbReference type="SUPFAM" id="SSF49854">
    <property type="entry name" value="Spermadhesin, CUB domain"/>
    <property type="match status" value="2"/>
</dbReference>
<comment type="subcellular location">
    <subcellularLocation>
        <location evidence="1">Membrane</location>
        <topology evidence="1">Single-pass type II membrane protein</topology>
    </subcellularLocation>
</comment>
<dbReference type="Pfam" id="PF00089">
    <property type="entry name" value="Trypsin"/>
    <property type="match status" value="1"/>
</dbReference>
<dbReference type="Gene3D" id="2.40.10.10">
    <property type="entry name" value="Trypsin-like serine proteases"/>
    <property type="match status" value="2"/>
</dbReference>
<dbReference type="GO" id="GO:0016020">
    <property type="term" value="C:membrane"/>
    <property type="evidence" value="ECO:0007669"/>
    <property type="project" value="UniProtKB-SubCell"/>
</dbReference>
<dbReference type="InterPro" id="IPR036055">
    <property type="entry name" value="LDL_receptor-like_sf"/>
</dbReference>
<keyword evidence="12" id="KW-0325">Glycoprotein</keyword>
<evidence type="ECO:0000259" key="16">
    <source>
        <dbReference type="PROSITE" id="PS01180"/>
    </source>
</evidence>
<dbReference type="InterPro" id="IPR009003">
    <property type="entry name" value="Peptidase_S1_PA"/>
</dbReference>
<keyword evidence="5" id="KW-0677">Repeat</keyword>
<evidence type="ECO:0000256" key="14">
    <source>
        <dbReference type="RuleBase" id="RU363034"/>
    </source>
</evidence>
<evidence type="ECO:0000256" key="10">
    <source>
        <dbReference type="ARBA" id="ARBA00023136"/>
    </source>
</evidence>
<dbReference type="PANTHER" id="PTHR24252">
    <property type="entry name" value="ACROSIN-RELATED"/>
    <property type="match status" value="1"/>
</dbReference>
<evidence type="ECO:0000256" key="15">
    <source>
        <dbReference type="SAM" id="Phobius"/>
    </source>
</evidence>
<dbReference type="InterPro" id="IPR043504">
    <property type="entry name" value="Peptidase_S1_PA_chymotrypsin"/>
</dbReference>
<keyword evidence="3 15" id="KW-0812">Transmembrane</keyword>
<feature type="disulfide bond" evidence="13">
    <location>
        <begin position="503"/>
        <end position="518"/>
    </location>
</feature>
<feature type="disulfide bond" evidence="13">
    <location>
        <begin position="484"/>
        <end position="496"/>
    </location>
</feature>